<dbReference type="Proteomes" id="UP001056120">
    <property type="component" value="Linkage Group LG16"/>
</dbReference>
<proteinExistence type="predicted"/>
<protein>
    <submittedName>
        <fullName evidence="1">Uncharacterized protein</fullName>
    </submittedName>
</protein>
<gene>
    <name evidence="1" type="ORF">L1987_48362</name>
</gene>
<comment type="caution">
    <text evidence="1">The sequence shown here is derived from an EMBL/GenBank/DDBJ whole genome shotgun (WGS) entry which is preliminary data.</text>
</comment>
<evidence type="ECO:0000313" key="1">
    <source>
        <dbReference type="EMBL" id="KAI3773826.1"/>
    </source>
</evidence>
<sequence length="92" mass="10520">MWHPAGWDLPLNRALAILICRSEKNELHYDGLQDGIYQLQKSQDLAEMIAAYVDQIIGDLQATDEVHNNLVNLVLEMKSEMADLTRRVEVVE</sequence>
<keyword evidence="2" id="KW-1185">Reference proteome</keyword>
<evidence type="ECO:0000313" key="2">
    <source>
        <dbReference type="Proteomes" id="UP001056120"/>
    </source>
</evidence>
<dbReference type="EMBL" id="CM042033">
    <property type="protein sequence ID" value="KAI3773826.1"/>
    <property type="molecule type" value="Genomic_DNA"/>
</dbReference>
<reference evidence="1 2" key="2">
    <citation type="journal article" date="2022" name="Mol. Ecol. Resour.">
        <title>The genomes of chicory, endive, great burdock and yacon provide insights into Asteraceae paleo-polyploidization history and plant inulin production.</title>
        <authorList>
            <person name="Fan W."/>
            <person name="Wang S."/>
            <person name="Wang H."/>
            <person name="Wang A."/>
            <person name="Jiang F."/>
            <person name="Liu H."/>
            <person name="Zhao H."/>
            <person name="Xu D."/>
            <person name="Zhang Y."/>
        </authorList>
    </citation>
    <scope>NUCLEOTIDE SEQUENCE [LARGE SCALE GENOMIC DNA]</scope>
    <source>
        <strain evidence="2">cv. Yunnan</strain>
        <tissue evidence="1">Leaves</tissue>
    </source>
</reference>
<organism evidence="1 2">
    <name type="scientific">Smallanthus sonchifolius</name>
    <dbReference type="NCBI Taxonomy" id="185202"/>
    <lineage>
        <taxon>Eukaryota</taxon>
        <taxon>Viridiplantae</taxon>
        <taxon>Streptophyta</taxon>
        <taxon>Embryophyta</taxon>
        <taxon>Tracheophyta</taxon>
        <taxon>Spermatophyta</taxon>
        <taxon>Magnoliopsida</taxon>
        <taxon>eudicotyledons</taxon>
        <taxon>Gunneridae</taxon>
        <taxon>Pentapetalae</taxon>
        <taxon>asterids</taxon>
        <taxon>campanulids</taxon>
        <taxon>Asterales</taxon>
        <taxon>Asteraceae</taxon>
        <taxon>Asteroideae</taxon>
        <taxon>Heliantheae alliance</taxon>
        <taxon>Millerieae</taxon>
        <taxon>Smallanthus</taxon>
    </lineage>
</organism>
<reference evidence="2" key="1">
    <citation type="journal article" date="2022" name="Mol. Ecol. Resour.">
        <title>The genomes of chicory, endive, great burdock and yacon provide insights into Asteraceae palaeo-polyploidization history and plant inulin production.</title>
        <authorList>
            <person name="Fan W."/>
            <person name="Wang S."/>
            <person name="Wang H."/>
            <person name="Wang A."/>
            <person name="Jiang F."/>
            <person name="Liu H."/>
            <person name="Zhao H."/>
            <person name="Xu D."/>
            <person name="Zhang Y."/>
        </authorList>
    </citation>
    <scope>NUCLEOTIDE SEQUENCE [LARGE SCALE GENOMIC DNA]</scope>
    <source>
        <strain evidence="2">cv. Yunnan</strain>
    </source>
</reference>
<accession>A0ACB9FS83</accession>
<name>A0ACB9FS83_9ASTR</name>